<dbReference type="Gene3D" id="1.10.287.1080">
    <property type="entry name" value="MazG-like"/>
    <property type="match status" value="2"/>
</dbReference>
<dbReference type="GO" id="GO:0046047">
    <property type="term" value="P:TTP catabolic process"/>
    <property type="evidence" value="ECO:0007669"/>
    <property type="project" value="TreeGrafter"/>
</dbReference>
<organism evidence="2">
    <name type="scientific">freshwater metagenome</name>
    <dbReference type="NCBI Taxonomy" id="449393"/>
    <lineage>
        <taxon>unclassified sequences</taxon>
        <taxon>metagenomes</taxon>
        <taxon>ecological metagenomes</taxon>
    </lineage>
</organism>
<dbReference type="GO" id="GO:0046061">
    <property type="term" value="P:dATP catabolic process"/>
    <property type="evidence" value="ECO:0007669"/>
    <property type="project" value="TreeGrafter"/>
</dbReference>
<gene>
    <name evidence="2" type="ORF">UFOPK3268_00404</name>
    <name evidence="3" type="ORF">UFOPK4150_00532</name>
</gene>
<dbReference type="PANTHER" id="PTHR30522">
    <property type="entry name" value="NUCLEOSIDE TRIPHOSPHATE PYROPHOSPHOHYDROLASE"/>
    <property type="match status" value="1"/>
</dbReference>
<dbReference type="EMBL" id="CAFBPU010000008">
    <property type="protein sequence ID" value="CAB5025766.1"/>
    <property type="molecule type" value="Genomic_DNA"/>
</dbReference>
<dbReference type="GO" id="GO:0006950">
    <property type="term" value="P:response to stress"/>
    <property type="evidence" value="ECO:0007669"/>
    <property type="project" value="UniProtKB-ARBA"/>
</dbReference>
<dbReference type="InterPro" id="IPR004518">
    <property type="entry name" value="MazG-like_dom"/>
</dbReference>
<evidence type="ECO:0000259" key="1">
    <source>
        <dbReference type="Pfam" id="PF03819"/>
    </source>
</evidence>
<dbReference type="AlphaFoldDB" id="A0A6J7BNR7"/>
<dbReference type="FunFam" id="1.10.287.1080:FF:000001">
    <property type="entry name" value="Nucleoside triphosphate pyrophosphohydrolase"/>
    <property type="match status" value="1"/>
</dbReference>
<dbReference type="GO" id="GO:0046076">
    <property type="term" value="P:dTTP catabolic process"/>
    <property type="evidence" value="ECO:0007669"/>
    <property type="project" value="TreeGrafter"/>
</dbReference>
<evidence type="ECO:0000313" key="3">
    <source>
        <dbReference type="EMBL" id="CAB5025766.1"/>
    </source>
</evidence>
<evidence type="ECO:0000313" key="2">
    <source>
        <dbReference type="EMBL" id="CAB4847347.1"/>
    </source>
</evidence>
<sequence length="325" mass="34266">MPGRLVLLATTGRVAAGLVTLGAWSLLRSADLVVVSGRDHPLLPSLAEAAIGVRVIEPVGDPDSARPLVERWMSEVAGGVVWVLAPGQDAASFSSLPCESLIASWDLPGAHLLDLVAVMDRLRSPGGCPWDAKQTHVSLVEYLVEEAYEMAEAIETDDDEALREELGDVLLQVAFHSRIAQEHVDPWTIDDVADGVVAKLISRHPHVFGDSSADSAEQVEADWASLKAAEKGRASVTDGIPQALPALVLAAKLLSRANRVEVEPVSSSTAAGVADALSAAQGSYGDLLLAIVAQARADGVDAEQSLRQSLREYRARVRAAEGVTG</sequence>
<dbReference type="CDD" id="cd11528">
    <property type="entry name" value="NTP-PPase_MazG_Nterm"/>
    <property type="match status" value="1"/>
</dbReference>
<name>A0A6J7BNR7_9ZZZZ</name>
<protein>
    <submittedName>
        <fullName evidence="2">Unannotated protein</fullName>
    </submittedName>
</protein>
<feature type="domain" description="NTP pyrophosphohydrolase MazG-like" evidence="1">
    <location>
        <begin position="134"/>
        <end position="208"/>
    </location>
</feature>
<dbReference type="PANTHER" id="PTHR30522:SF0">
    <property type="entry name" value="NUCLEOSIDE TRIPHOSPHATE PYROPHOSPHOHYDROLASE"/>
    <property type="match status" value="1"/>
</dbReference>
<dbReference type="InterPro" id="IPR048015">
    <property type="entry name" value="NTP-PPase_MazG-like_N"/>
</dbReference>
<dbReference type="EMBL" id="CAFBIZ010000033">
    <property type="protein sequence ID" value="CAB4847347.1"/>
    <property type="molecule type" value="Genomic_DNA"/>
</dbReference>
<dbReference type="NCBIfam" id="TIGR00444">
    <property type="entry name" value="mazG"/>
    <property type="match status" value="1"/>
</dbReference>
<dbReference type="GO" id="GO:0046081">
    <property type="term" value="P:dUTP catabolic process"/>
    <property type="evidence" value="ECO:0007669"/>
    <property type="project" value="TreeGrafter"/>
</dbReference>
<dbReference type="GO" id="GO:0046052">
    <property type="term" value="P:UTP catabolic process"/>
    <property type="evidence" value="ECO:0007669"/>
    <property type="project" value="TreeGrafter"/>
</dbReference>
<proteinExistence type="predicted"/>
<dbReference type="SUPFAM" id="SSF101386">
    <property type="entry name" value="all-alpha NTP pyrophosphatases"/>
    <property type="match status" value="1"/>
</dbReference>
<dbReference type="InterPro" id="IPR011551">
    <property type="entry name" value="NTP_PyrPHydrolase_MazG"/>
</dbReference>
<dbReference type="GO" id="GO:0047429">
    <property type="term" value="F:nucleoside triphosphate diphosphatase activity"/>
    <property type="evidence" value="ECO:0007669"/>
    <property type="project" value="TreeGrafter"/>
</dbReference>
<reference evidence="2" key="1">
    <citation type="submission" date="2020-05" db="EMBL/GenBank/DDBJ databases">
        <authorList>
            <person name="Chiriac C."/>
            <person name="Salcher M."/>
            <person name="Ghai R."/>
            <person name="Kavagutti S V."/>
        </authorList>
    </citation>
    <scope>NUCLEOTIDE SEQUENCE</scope>
</reference>
<dbReference type="Pfam" id="PF03819">
    <property type="entry name" value="MazG"/>
    <property type="match status" value="1"/>
</dbReference>
<accession>A0A6J7BNR7</accession>
<dbReference type="GO" id="GO:0006203">
    <property type="term" value="P:dGTP catabolic process"/>
    <property type="evidence" value="ECO:0007669"/>
    <property type="project" value="TreeGrafter"/>
</dbReference>